<feature type="region of interest" description="Disordered" evidence="1">
    <location>
        <begin position="1"/>
        <end position="34"/>
    </location>
</feature>
<evidence type="ECO:0000256" key="1">
    <source>
        <dbReference type="SAM" id="MobiDB-lite"/>
    </source>
</evidence>
<evidence type="ECO:0000313" key="2">
    <source>
        <dbReference type="EMBL" id="OJT08507.1"/>
    </source>
</evidence>
<gene>
    <name evidence="2" type="ORF">TRAPUB_581</name>
</gene>
<evidence type="ECO:0000313" key="3">
    <source>
        <dbReference type="Proteomes" id="UP000184267"/>
    </source>
</evidence>
<name>A0A1M2VLQ2_TRAPU</name>
<feature type="compositionally biased region" description="Low complexity" evidence="1">
    <location>
        <begin position="1"/>
        <end position="12"/>
    </location>
</feature>
<dbReference type="EMBL" id="MNAD01001041">
    <property type="protein sequence ID" value="OJT08507.1"/>
    <property type="molecule type" value="Genomic_DNA"/>
</dbReference>
<dbReference type="Proteomes" id="UP000184267">
    <property type="component" value="Unassembled WGS sequence"/>
</dbReference>
<reference evidence="2 3" key="1">
    <citation type="submission" date="2016-10" db="EMBL/GenBank/DDBJ databases">
        <title>Genome sequence of the basidiomycete white-rot fungus Trametes pubescens.</title>
        <authorList>
            <person name="Makela M.R."/>
            <person name="Granchi Z."/>
            <person name="Peng M."/>
            <person name="De Vries R.P."/>
            <person name="Grigoriev I."/>
            <person name="Riley R."/>
            <person name="Hilden K."/>
        </authorList>
    </citation>
    <scope>NUCLEOTIDE SEQUENCE [LARGE SCALE GENOMIC DNA]</scope>
    <source>
        <strain evidence="2 3">FBCC735</strain>
    </source>
</reference>
<dbReference type="AlphaFoldDB" id="A0A1M2VLQ2"/>
<sequence length="102" mass="11690">MSYSASSSLGLSTACYHDGDEHQEKEAEDEVGQEEAWKDVKAMVKYEGPERVIALNYASTRAAKMLWAAVFLQLNYALRVQRLEYNCVKITSQYVRYNQSKK</sequence>
<organism evidence="2 3">
    <name type="scientific">Trametes pubescens</name>
    <name type="common">White-rot fungus</name>
    <dbReference type="NCBI Taxonomy" id="154538"/>
    <lineage>
        <taxon>Eukaryota</taxon>
        <taxon>Fungi</taxon>
        <taxon>Dikarya</taxon>
        <taxon>Basidiomycota</taxon>
        <taxon>Agaricomycotina</taxon>
        <taxon>Agaricomycetes</taxon>
        <taxon>Polyporales</taxon>
        <taxon>Polyporaceae</taxon>
        <taxon>Trametes</taxon>
    </lineage>
</organism>
<comment type="caution">
    <text evidence="2">The sequence shown here is derived from an EMBL/GenBank/DDBJ whole genome shotgun (WGS) entry which is preliminary data.</text>
</comment>
<proteinExistence type="predicted"/>
<keyword evidence="3" id="KW-1185">Reference proteome</keyword>
<accession>A0A1M2VLQ2</accession>
<protein>
    <submittedName>
        <fullName evidence="2">Uncharacterized protein</fullName>
    </submittedName>
</protein>